<evidence type="ECO:0000313" key="2">
    <source>
        <dbReference type="Proteomes" id="UP000001699"/>
    </source>
</evidence>
<sequence>MSSTFAGIWDDSGHDMDCRSRQRTDCTSCLLGIGQLVPLREAEGSIVKHQQDYGFQWREEGDSVSPPCAPDLSTSDRGDYFECVENKALAFT</sequence>
<accession>B0YDI2</accession>
<name>B0YDI2_ASPFC</name>
<dbReference type="VEuPathDB" id="FungiDB:AFUB_095670"/>
<reference evidence="1 2" key="1">
    <citation type="journal article" date="2008" name="PLoS Genet.">
        <title>Genomic islands in the pathogenic filamentous fungus Aspergillus fumigatus.</title>
        <authorList>
            <person name="Fedorova N.D."/>
            <person name="Khaldi N."/>
            <person name="Joardar V.S."/>
            <person name="Maiti R."/>
            <person name="Amedeo P."/>
            <person name="Anderson M.J."/>
            <person name="Crabtree J."/>
            <person name="Silva J.C."/>
            <person name="Badger J.H."/>
            <person name="Albarraq A."/>
            <person name="Angiuoli S."/>
            <person name="Bussey H."/>
            <person name="Bowyer P."/>
            <person name="Cotty P.J."/>
            <person name="Dyer P.S."/>
            <person name="Egan A."/>
            <person name="Galens K."/>
            <person name="Fraser-Liggett C.M."/>
            <person name="Haas B.J."/>
            <person name="Inman J.M."/>
            <person name="Kent R."/>
            <person name="Lemieux S."/>
            <person name="Malavazi I."/>
            <person name="Orvis J."/>
            <person name="Roemer T."/>
            <person name="Ronning C.M."/>
            <person name="Sundaram J.P."/>
            <person name="Sutton G."/>
            <person name="Turner G."/>
            <person name="Venter J.C."/>
            <person name="White O.R."/>
            <person name="Whitty B.R."/>
            <person name="Youngman P."/>
            <person name="Wolfe K.H."/>
            <person name="Goldman G.H."/>
            <person name="Wortman J.R."/>
            <person name="Jiang B."/>
            <person name="Denning D.W."/>
            <person name="Nierman W.C."/>
        </authorList>
    </citation>
    <scope>NUCLEOTIDE SEQUENCE [LARGE SCALE GENOMIC DNA]</scope>
    <source>
        <strain evidence="2">CBS 144.89 / FGSC A1163 / CEA10</strain>
    </source>
</reference>
<evidence type="ECO:0000313" key="1">
    <source>
        <dbReference type="EMBL" id="EDP47716.1"/>
    </source>
</evidence>
<dbReference type="AlphaFoldDB" id="B0YDI2"/>
<gene>
    <name evidence="1" type="ORF">AFUB_095670</name>
</gene>
<organism evidence="1 2">
    <name type="scientific">Aspergillus fumigatus (strain CBS 144.89 / FGSC A1163 / CEA10)</name>
    <name type="common">Neosartorya fumigata</name>
    <dbReference type="NCBI Taxonomy" id="451804"/>
    <lineage>
        <taxon>Eukaryota</taxon>
        <taxon>Fungi</taxon>
        <taxon>Dikarya</taxon>
        <taxon>Ascomycota</taxon>
        <taxon>Pezizomycotina</taxon>
        <taxon>Eurotiomycetes</taxon>
        <taxon>Eurotiomycetidae</taxon>
        <taxon>Eurotiales</taxon>
        <taxon>Aspergillaceae</taxon>
        <taxon>Aspergillus</taxon>
        <taxon>Aspergillus subgen. Fumigati</taxon>
    </lineage>
</organism>
<dbReference type="EMBL" id="DS499602">
    <property type="protein sequence ID" value="EDP47716.1"/>
    <property type="molecule type" value="Genomic_DNA"/>
</dbReference>
<proteinExistence type="predicted"/>
<dbReference type="HOGENOM" id="CLU_2412837_0_0_1"/>
<keyword evidence="2" id="KW-1185">Reference proteome</keyword>
<protein>
    <submittedName>
        <fullName evidence="1">Uncharacterized protein</fullName>
    </submittedName>
</protein>
<dbReference type="Proteomes" id="UP000001699">
    <property type="component" value="Unassembled WGS sequence"/>
</dbReference>